<protein>
    <submittedName>
        <fullName evidence="4">Rhodanese-like protein</fullName>
    </submittedName>
</protein>
<evidence type="ECO:0000313" key="5">
    <source>
        <dbReference type="Proteomes" id="UP000002714"/>
    </source>
</evidence>
<dbReference type="Pfam" id="PF00581">
    <property type="entry name" value="Rhodanese"/>
    <property type="match status" value="1"/>
</dbReference>
<reference evidence="4 5" key="1">
    <citation type="journal article" date="2008" name="Appl. Environ. Microbiol.">
        <title>Genome of the epsilonproteobacterial chemolithoautotroph Sulfurimonas denitrificans.</title>
        <authorList>
            <person name="Sievert S.M."/>
            <person name="Scott K.M."/>
            <person name="Klotz M.G."/>
            <person name="Chain P.S.G."/>
            <person name="Hauser L.J."/>
            <person name="Hemp J."/>
            <person name="Huegler M."/>
            <person name="Land M."/>
            <person name="Lapidus A."/>
            <person name="Larimer F.W."/>
            <person name="Lucas S."/>
            <person name="Malfatti S.A."/>
            <person name="Meyer F."/>
            <person name="Paulsen I.T."/>
            <person name="Ren Q."/>
            <person name="Simon J."/>
            <person name="Bailey K."/>
            <person name="Diaz E."/>
            <person name="Fitzpatrick K.A."/>
            <person name="Glover B."/>
            <person name="Gwatney N."/>
            <person name="Korajkic A."/>
            <person name="Long A."/>
            <person name="Mobberley J.M."/>
            <person name="Pantry S.N."/>
            <person name="Pazder G."/>
            <person name="Peterson S."/>
            <person name="Quintanilla J.D."/>
            <person name="Sprinkle R."/>
            <person name="Stephens J."/>
            <person name="Thomas P."/>
            <person name="Vaughn R."/>
            <person name="Weber M.J."/>
            <person name="Wooten L.L."/>
        </authorList>
    </citation>
    <scope>NUCLEOTIDE SEQUENCE [LARGE SCALE GENOMIC DNA]</scope>
    <source>
        <strain evidence="5">ATCC 33889 / DSM 1251</strain>
    </source>
</reference>
<keyword evidence="5" id="KW-1185">Reference proteome</keyword>
<evidence type="ECO:0000313" key="4">
    <source>
        <dbReference type="EMBL" id="ABB43589.1"/>
    </source>
</evidence>
<dbReference type="SMART" id="SM00450">
    <property type="entry name" value="RHOD"/>
    <property type="match status" value="1"/>
</dbReference>
<dbReference type="RefSeq" id="WP_011371943.1">
    <property type="nucleotide sequence ID" value="NC_007575.1"/>
</dbReference>
<dbReference type="AlphaFoldDB" id="Q30TU2"/>
<gene>
    <name evidence="4" type="ordered locus">Suden_0308</name>
</gene>
<keyword evidence="1" id="KW-0677">Repeat</keyword>
<dbReference type="KEGG" id="tdn:Suden_0308"/>
<feature type="chain" id="PRO_5012542523" evidence="2">
    <location>
        <begin position="16"/>
        <end position="245"/>
    </location>
</feature>
<feature type="signal peptide" evidence="2">
    <location>
        <begin position="1"/>
        <end position="15"/>
    </location>
</feature>
<dbReference type="SUPFAM" id="SSF52821">
    <property type="entry name" value="Rhodanese/Cell cycle control phosphatase"/>
    <property type="match status" value="1"/>
</dbReference>
<evidence type="ECO:0000256" key="2">
    <source>
        <dbReference type="SAM" id="SignalP"/>
    </source>
</evidence>
<feature type="domain" description="Rhodanese" evidence="3">
    <location>
        <begin position="30"/>
        <end position="140"/>
    </location>
</feature>
<accession>Q30TU2</accession>
<dbReference type="OrthoDB" id="9781034at2"/>
<organism evidence="4 5">
    <name type="scientific">Sulfurimonas denitrificans (strain ATCC 33889 / DSM 1251)</name>
    <name type="common">Thiomicrospira denitrificans (strain ATCC 33889 / DSM 1251)</name>
    <dbReference type="NCBI Taxonomy" id="326298"/>
    <lineage>
        <taxon>Bacteria</taxon>
        <taxon>Pseudomonadati</taxon>
        <taxon>Campylobacterota</taxon>
        <taxon>Epsilonproteobacteria</taxon>
        <taxon>Campylobacterales</taxon>
        <taxon>Sulfurimonadaceae</taxon>
        <taxon>Sulfurimonas</taxon>
    </lineage>
</organism>
<dbReference type="PANTHER" id="PTHR43855">
    <property type="entry name" value="THIOSULFATE SULFURTRANSFERASE"/>
    <property type="match status" value="1"/>
</dbReference>
<dbReference type="Proteomes" id="UP000002714">
    <property type="component" value="Chromosome"/>
</dbReference>
<evidence type="ECO:0000256" key="1">
    <source>
        <dbReference type="ARBA" id="ARBA00022737"/>
    </source>
</evidence>
<name>Q30TU2_SULDN</name>
<dbReference type="InterPro" id="IPR001763">
    <property type="entry name" value="Rhodanese-like_dom"/>
</dbReference>
<dbReference type="STRING" id="326298.Suden_0308"/>
<dbReference type="PROSITE" id="PS50206">
    <property type="entry name" value="RHODANESE_3"/>
    <property type="match status" value="1"/>
</dbReference>
<dbReference type="InterPro" id="IPR036873">
    <property type="entry name" value="Rhodanese-like_dom_sf"/>
</dbReference>
<dbReference type="PANTHER" id="PTHR43855:SF1">
    <property type="entry name" value="THIOSULFATE SULFURTRANSFERASE"/>
    <property type="match status" value="1"/>
</dbReference>
<keyword evidence="2" id="KW-0732">Signal</keyword>
<dbReference type="EMBL" id="CP000153">
    <property type="protein sequence ID" value="ABB43589.1"/>
    <property type="molecule type" value="Genomic_DNA"/>
</dbReference>
<dbReference type="eggNOG" id="COG2897">
    <property type="taxonomic scope" value="Bacteria"/>
</dbReference>
<dbReference type="HOGENOM" id="CLU_031618_1_7_7"/>
<proteinExistence type="predicted"/>
<dbReference type="Gene3D" id="3.40.250.10">
    <property type="entry name" value="Rhodanese-like domain"/>
    <property type="match status" value="1"/>
</dbReference>
<evidence type="ECO:0000259" key="3">
    <source>
        <dbReference type="PROSITE" id="PS50206"/>
    </source>
</evidence>
<dbReference type="InterPro" id="IPR051126">
    <property type="entry name" value="Thiosulfate_sulfurtransferase"/>
</dbReference>
<sequence length="245" mass="28473">MKFVLILLFALHVNAYDAFIKPAQLNEILQENNLILLDVSKYSDYKKSHISGAIHTNISKFINNKYTGVSINFNQKIEDEMCNLGINENSHVVIYSRTNSIDYLNATYLASTFLQHGFENISILDGGYMAWVFKYNNKVTSIESKPLKNGTFKATYNPQILVDEEYLKDTTETTVAKSLKEIFFDDLTLRSEFELKKLFSNELTLEKERQNTIYSDTYLTALANWYVLYKMFDLKNMKIYKSDIE</sequence>